<sequence>MANASVLNWNTIELHYGFNDESHTMDAIVFHKCEYEFLGIAKEIVQNQTVLKIYLLKSKID</sequence>
<name>A0ABR8V938_9BACT</name>
<dbReference type="Proteomes" id="UP000616346">
    <property type="component" value="Unassembled WGS sequence"/>
</dbReference>
<dbReference type="RefSeq" id="WP_191709586.1">
    <property type="nucleotide sequence ID" value="NZ_JACSPQ010000001.1"/>
</dbReference>
<organism evidence="1 2">
    <name type="scientific">Phocaeicola faecium</name>
    <dbReference type="NCBI Taxonomy" id="2762213"/>
    <lineage>
        <taxon>Bacteria</taxon>
        <taxon>Pseudomonadati</taxon>
        <taxon>Bacteroidota</taxon>
        <taxon>Bacteroidia</taxon>
        <taxon>Bacteroidales</taxon>
        <taxon>Bacteroidaceae</taxon>
        <taxon>Phocaeicola</taxon>
    </lineage>
</organism>
<comment type="caution">
    <text evidence="1">The sequence shown here is derived from an EMBL/GenBank/DDBJ whole genome shotgun (WGS) entry which is preliminary data.</text>
</comment>
<gene>
    <name evidence="1" type="ORF">H9626_03470</name>
</gene>
<proteinExistence type="predicted"/>
<reference evidence="1 2" key="1">
    <citation type="submission" date="2020-08" db="EMBL/GenBank/DDBJ databases">
        <title>A Genomic Blueprint of the Chicken Gut Microbiome.</title>
        <authorList>
            <person name="Gilroy R."/>
            <person name="Ravi A."/>
            <person name="Getino M."/>
            <person name="Pursley I."/>
            <person name="Horton D.L."/>
            <person name="Alikhan N.-F."/>
            <person name="Baker D."/>
            <person name="Gharbi K."/>
            <person name="Hall N."/>
            <person name="Watson M."/>
            <person name="Adriaenssens E.M."/>
            <person name="Foster-Nyarko E."/>
            <person name="Jarju S."/>
            <person name="Secka A."/>
            <person name="Antonio M."/>
            <person name="Oren A."/>
            <person name="Chaudhuri R."/>
            <person name="La Ragione R.M."/>
            <person name="Hildebrand F."/>
            <person name="Pallen M.J."/>
        </authorList>
    </citation>
    <scope>NUCLEOTIDE SEQUENCE [LARGE SCALE GENOMIC DNA]</scope>
    <source>
        <strain evidence="1 2">Sa1YUN3</strain>
    </source>
</reference>
<dbReference type="EMBL" id="JACSPQ010000001">
    <property type="protein sequence ID" value="MBD8001276.1"/>
    <property type="molecule type" value="Genomic_DNA"/>
</dbReference>
<evidence type="ECO:0000313" key="1">
    <source>
        <dbReference type="EMBL" id="MBD8001276.1"/>
    </source>
</evidence>
<accession>A0ABR8V938</accession>
<evidence type="ECO:0000313" key="2">
    <source>
        <dbReference type="Proteomes" id="UP000616346"/>
    </source>
</evidence>
<protein>
    <submittedName>
        <fullName evidence="1">Uncharacterized protein</fullName>
    </submittedName>
</protein>
<keyword evidence="2" id="KW-1185">Reference proteome</keyword>